<dbReference type="GO" id="GO:0003677">
    <property type="term" value="F:DNA binding"/>
    <property type="evidence" value="ECO:0007669"/>
    <property type="project" value="InterPro"/>
</dbReference>
<dbReference type="InterPro" id="IPR000792">
    <property type="entry name" value="Tscrpt_reg_LuxR_C"/>
</dbReference>
<organism evidence="4 5">
    <name type="scientific">Bacillus salipaludis</name>
    <dbReference type="NCBI Taxonomy" id="2547811"/>
    <lineage>
        <taxon>Bacteria</taxon>
        <taxon>Bacillati</taxon>
        <taxon>Bacillota</taxon>
        <taxon>Bacilli</taxon>
        <taxon>Bacillales</taxon>
        <taxon>Bacillaceae</taxon>
        <taxon>Bacillus</taxon>
    </lineage>
</organism>
<dbReference type="Proteomes" id="UP001178888">
    <property type="component" value="Unassembled WGS sequence"/>
</dbReference>
<evidence type="ECO:0000313" key="4">
    <source>
        <dbReference type="EMBL" id="MDQ6601045.1"/>
    </source>
</evidence>
<dbReference type="RefSeq" id="WP_308914664.1">
    <property type="nucleotide sequence ID" value="NZ_JAVGVR010000002.1"/>
</dbReference>
<keyword evidence="5" id="KW-1185">Reference proteome</keyword>
<evidence type="ECO:0000256" key="2">
    <source>
        <dbReference type="ARBA" id="ARBA00023163"/>
    </source>
</evidence>
<feature type="domain" description="HTH luxR-type" evidence="3">
    <location>
        <begin position="1"/>
        <end position="48"/>
    </location>
</feature>
<dbReference type="GO" id="GO:0006355">
    <property type="term" value="P:regulation of DNA-templated transcription"/>
    <property type="evidence" value="ECO:0007669"/>
    <property type="project" value="InterPro"/>
</dbReference>
<sequence length="52" mass="6073">MINGKPTKEVANLLFISEGSVRKHVSKVFKKLNVKERMHTFYELIRLGKFPL</sequence>
<gene>
    <name evidence="4" type="ORF">RCG21_33195</name>
</gene>
<dbReference type="Pfam" id="PF00196">
    <property type="entry name" value="GerE"/>
    <property type="match status" value="1"/>
</dbReference>
<dbReference type="InterPro" id="IPR036388">
    <property type="entry name" value="WH-like_DNA-bd_sf"/>
</dbReference>
<protein>
    <submittedName>
        <fullName evidence="4">LuxR C-terminal-related transcriptional regulator</fullName>
    </submittedName>
</protein>
<keyword evidence="1" id="KW-0805">Transcription regulation</keyword>
<evidence type="ECO:0000313" key="5">
    <source>
        <dbReference type="Proteomes" id="UP001178888"/>
    </source>
</evidence>
<proteinExistence type="predicted"/>
<accession>A0AA90ZAI9</accession>
<dbReference type="Gene3D" id="1.10.10.10">
    <property type="entry name" value="Winged helix-like DNA-binding domain superfamily/Winged helix DNA-binding domain"/>
    <property type="match status" value="1"/>
</dbReference>
<name>A0AA90ZAI9_9BACI</name>
<dbReference type="SUPFAM" id="SSF46894">
    <property type="entry name" value="C-terminal effector domain of the bipartite response regulators"/>
    <property type="match status" value="1"/>
</dbReference>
<dbReference type="AlphaFoldDB" id="A0AA90ZAI9"/>
<evidence type="ECO:0000256" key="1">
    <source>
        <dbReference type="ARBA" id="ARBA00023015"/>
    </source>
</evidence>
<reference evidence="4" key="1">
    <citation type="submission" date="2023-08" db="EMBL/GenBank/DDBJ databases">
        <title>Nitrogen cycling bacteria in agricultural field soils.</title>
        <authorList>
            <person name="Jang J."/>
        </authorList>
    </citation>
    <scope>NUCLEOTIDE SEQUENCE</scope>
    <source>
        <strain evidence="4">PS3-36</strain>
    </source>
</reference>
<dbReference type="SMART" id="SM00421">
    <property type="entry name" value="HTH_LUXR"/>
    <property type="match status" value="1"/>
</dbReference>
<dbReference type="InterPro" id="IPR016032">
    <property type="entry name" value="Sig_transdc_resp-reg_C-effctor"/>
</dbReference>
<evidence type="ECO:0000259" key="3">
    <source>
        <dbReference type="PROSITE" id="PS50043"/>
    </source>
</evidence>
<keyword evidence="2" id="KW-0804">Transcription</keyword>
<dbReference type="EMBL" id="JAVGVR010000002">
    <property type="protein sequence ID" value="MDQ6601045.1"/>
    <property type="molecule type" value="Genomic_DNA"/>
</dbReference>
<comment type="caution">
    <text evidence="4">The sequence shown here is derived from an EMBL/GenBank/DDBJ whole genome shotgun (WGS) entry which is preliminary data.</text>
</comment>
<dbReference type="PROSITE" id="PS50043">
    <property type="entry name" value="HTH_LUXR_2"/>
    <property type="match status" value="1"/>
</dbReference>